<name>A0A1V3A1G8_9GAMM</name>
<dbReference type="InterPro" id="IPR054640">
    <property type="entry name" value="Sfum_1244-like"/>
</dbReference>
<evidence type="ECO:0000313" key="5">
    <source>
        <dbReference type="Proteomes" id="UP000189177"/>
    </source>
</evidence>
<dbReference type="NCBIfam" id="NF045620">
    <property type="entry name" value="Sfum_1244_fam"/>
    <property type="match status" value="1"/>
</dbReference>
<keyword evidence="5" id="KW-1185">Reference proteome</keyword>
<dbReference type="InterPro" id="IPR049200">
    <property type="entry name" value="DUF6866_C"/>
</dbReference>
<accession>A0A1V3A1G8</accession>
<dbReference type="Proteomes" id="UP000189177">
    <property type="component" value="Unassembled WGS sequence"/>
</dbReference>
<dbReference type="STRING" id="252474.B1A74_02035"/>
<evidence type="ECO:0000313" key="4">
    <source>
        <dbReference type="EMBL" id="OOC11192.1"/>
    </source>
</evidence>
<evidence type="ECO:0000256" key="1">
    <source>
        <dbReference type="SAM" id="MobiDB-lite"/>
    </source>
</evidence>
<dbReference type="Pfam" id="PF21740">
    <property type="entry name" value="DUF6866_C"/>
    <property type="match status" value="1"/>
</dbReference>
<evidence type="ECO:0000259" key="2">
    <source>
        <dbReference type="Pfam" id="PF21739"/>
    </source>
</evidence>
<evidence type="ECO:0000259" key="3">
    <source>
        <dbReference type="Pfam" id="PF21740"/>
    </source>
</evidence>
<dbReference type="EMBL" id="MUZR01000006">
    <property type="protein sequence ID" value="OOC11192.1"/>
    <property type="molecule type" value="Genomic_DNA"/>
</dbReference>
<dbReference type="AlphaFoldDB" id="A0A1V3A1G8"/>
<dbReference type="RefSeq" id="WP_244269153.1">
    <property type="nucleotide sequence ID" value="NZ_MUZR01000006.1"/>
</dbReference>
<feature type="region of interest" description="Disordered" evidence="1">
    <location>
        <begin position="355"/>
        <end position="382"/>
    </location>
</feature>
<feature type="domain" description="DUF6866" evidence="2">
    <location>
        <begin position="21"/>
        <end position="173"/>
    </location>
</feature>
<reference evidence="4 5" key="1">
    <citation type="submission" date="2017-02" db="EMBL/GenBank/DDBJ databases">
        <title>Genomic diversity within the haloalkaliphilic genus Thioalkalivibrio.</title>
        <authorList>
            <person name="Ahn A.-C."/>
            <person name="Meier-Kolthoff J."/>
            <person name="Overmars L."/>
            <person name="Richter M."/>
            <person name="Woyke T."/>
            <person name="Sorokin D.Y."/>
            <person name="Muyzer G."/>
        </authorList>
    </citation>
    <scope>NUCLEOTIDE SEQUENCE [LARGE SCALE GENOMIC DNA]</scope>
    <source>
        <strain evidence="4 5">HL17</strain>
    </source>
</reference>
<gene>
    <name evidence="4" type="ORF">B1A74_02035</name>
</gene>
<organism evidence="4 5">
    <name type="scientific">Thioalkalivibrio halophilus</name>
    <dbReference type="NCBI Taxonomy" id="252474"/>
    <lineage>
        <taxon>Bacteria</taxon>
        <taxon>Pseudomonadati</taxon>
        <taxon>Pseudomonadota</taxon>
        <taxon>Gammaproteobacteria</taxon>
        <taxon>Chromatiales</taxon>
        <taxon>Ectothiorhodospiraceae</taxon>
        <taxon>Thioalkalivibrio</taxon>
    </lineage>
</organism>
<dbReference type="InterPro" id="IPR049199">
    <property type="entry name" value="DUF6866_N"/>
</dbReference>
<comment type="caution">
    <text evidence="4">The sequence shown here is derived from an EMBL/GenBank/DDBJ whole genome shotgun (WGS) entry which is preliminary data.</text>
</comment>
<proteinExistence type="predicted"/>
<dbReference type="Pfam" id="PF21739">
    <property type="entry name" value="DUF6866_N"/>
    <property type="match status" value="1"/>
</dbReference>
<protein>
    <submittedName>
        <fullName evidence="4">Uncharacterized protein</fullName>
    </submittedName>
</protein>
<feature type="domain" description="DUF6866" evidence="3">
    <location>
        <begin position="178"/>
        <end position="355"/>
    </location>
</feature>
<sequence length="382" mass="42567">MTRTPAPVPSPTADSCPELAQLIARVQRNCDIADARFAGNATLCIYLLEMREFYRWEQGQDLQAELDRQAVGDWVIAREQHWEALEDAELEPLILDGIAHDPFDEEAINRKLAARGLAYGAGYGQGGRPVFFLGRLDHLEAFDGYRIHIVGEELARDLAAPPAMSREGRIFVRRESVRRMVVEAVEAWQARGRPDDGMGRALRAYGHDPDHAPPLERMVDGELEAAVWHEVGEVLAGNFLGPAWQECLSEVLGTREERVLRAVRDHLADMLVTLPALLSGTGDGSLHLYFARLGGLRAALFPQLHDAYEQAIREESPEAIRRLVVPAREHWLATARELLEQAPEHWPAADHQLPALQPVLPRSPVTKTDRSPPGADSADRWG</sequence>